<dbReference type="CDD" id="cd14265">
    <property type="entry name" value="UDPK_IM_like"/>
    <property type="match status" value="1"/>
</dbReference>
<organism evidence="20 21">
    <name type="scientific">Candidatus Fimenecus excrementigallinarum</name>
    <dbReference type="NCBI Taxonomy" id="2840816"/>
    <lineage>
        <taxon>Bacteria</taxon>
        <taxon>Bacillati</taxon>
        <taxon>Bacillota</taxon>
        <taxon>Clostridia</taxon>
        <taxon>Candidatus Fimenecus</taxon>
    </lineage>
</organism>
<evidence type="ECO:0000256" key="19">
    <source>
        <dbReference type="SAM" id="Phobius"/>
    </source>
</evidence>
<evidence type="ECO:0000256" key="3">
    <source>
        <dbReference type="ARBA" id="ARBA00022475"/>
    </source>
</evidence>
<evidence type="ECO:0000313" key="21">
    <source>
        <dbReference type="Proteomes" id="UP000824071"/>
    </source>
</evidence>
<feature type="binding site" evidence="17">
    <location>
        <begin position="94"/>
        <end position="95"/>
    </location>
    <ligand>
        <name>ATP</name>
        <dbReference type="ChEBI" id="CHEBI:30616"/>
    </ligand>
</feature>
<sequence length="167" mass="18601">MESLKSLFRSFGYAFRGIFRTLAEERNMRIHAVCMVYMYTFLAVYDFFAVTRAQLALLFLANALVVAAELVNTAVEHAVDLAADAYRLHAKRAKDAAAGAVLVCAAFAVAVGVAVLGQREAFRAMFAYYKENPWMLAVLAFSIALATVFIFRGFGKRFSKSEEEDRL</sequence>
<accession>A0A9D1LDF6</accession>
<evidence type="ECO:0000256" key="11">
    <source>
        <dbReference type="ARBA" id="ARBA00023098"/>
    </source>
</evidence>
<feature type="binding site" evidence="16">
    <location>
        <position position="69"/>
    </location>
    <ligand>
        <name>substrate</name>
    </ligand>
</feature>
<evidence type="ECO:0000256" key="17">
    <source>
        <dbReference type="PIRSR" id="PIRSR600829-3"/>
    </source>
</evidence>
<dbReference type="AlphaFoldDB" id="A0A9D1LDF6"/>
<keyword evidence="3" id="KW-1003">Cell membrane</keyword>
<evidence type="ECO:0000256" key="13">
    <source>
        <dbReference type="ARBA" id="ARBA00023209"/>
    </source>
</evidence>
<evidence type="ECO:0000256" key="4">
    <source>
        <dbReference type="ARBA" id="ARBA00022516"/>
    </source>
</evidence>
<reference evidence="20" key="2">
    <citation type="journal article" date="2021" name="PeerJ">
        <title>Extensive microbial diversity within the chicken gut microbiome revealed by metagenomics and culture.</title>
        <authorList>
            <person name="Gilroy R."/>
            <person name="Ravi A."/>
            <person name="Getino M."/>
            <person name="Pursley I."/>
            <person name="Horton D.L."/>
            <person name="Alikhan N.F."/>
            <person name="Baker D."/>
            <person name="Gharbi K."/>
            <person name="Hall N."/>
            <person name="Watson M."/>
            <person name="Adriaenssens E.M."/>
            <person name="Foster-Nyarko E."/>
            <person name="Jarju S."/>
            <person name="Secka A."/>
            <person name="Antonio M."/>
            <person name="Oren A."/>
            <person name="Chaudhuri R.R."/>
            <person name="La Ragione R."/>
            <person name="Hildebrand F."/>
            <person name="Pallen M.J."/>
        </authorList>
    </citation>
    <scope>NUCLEOTIDE SEQUENCE</scope>
    <source>
        <strain evidence="20">ChiGjej1B1-19959</strain>
    </source>
</reference>
<keyword evidence="8 20" id="KW-0418">Kinase</keyword>
<dbReference type="InterPro" id="IPR033717">
    <property type="entry name" value="UDPK"/>
</dbReference>
<feature type="binding site" evidence="17">
    <location>
        <position position="25"/>
    </location>
    <ligand>
        <name>ATP</name>
        <dbReference type="ChEBI" id="CHEBI:30616"/>
    </ligand>
</feature>
<keyword evidence="7 17" id="KW-0547">Nucleotide-binding</keyword>
<reference evidence="20" key="1">
    <citation type="submission" date="2020-10" db="EMBL/GenBank/DDBJ databases">
        <authorList>
            <person name="Gilroy R."/>
        </authorList>
    </citation>
    <scope>NUCLEOTIDE SEQUENCE</scope>
    <source>
        <strain evidence="20">ChiGjej1B1-19959</strain>
    </source>
</reference>
<feature type="binding site" evidence="18">
    <location>
        <position position="25"/>
    </location>
    <ligand>
        <name>a divalent metal cation</name>
        <dbReference type="ChEBI" id="CHEBI:60240"/>
    </ligand>
</feature>
<evidence type="ECO:0000256" key="16">
    <source>
        <dbReference type="PIRSR" id="PIRSR600829-2"/>
    </source>
</evidence>
<comment type="caution">
    <text evidence="20">The sequence shown here is derived from an EMBL/GenBank/DDBJ whole genome shotgun (WGS) entry which is preliminary data.</text>
</comment>
<feature type="binding site" evidence="18">
    <location>
        <position position="76"/>
    </location>
    <ligand>
        <name>a divalent metal cation</name>
        <dbReference type="ChEBI" id="CHEBI:60240"/>
    </ligand>
</feature>
<proteinExistence type="inferred from homology"/>
<dbReference type="Gene3D" id="1.10.287.3610">
    <property type="match status" value="1"/>
</dbReference>
<feature type="active site" description="Proton acceptor" evidence="15">
    <location>
        <position position="69"/>
    </location>
</feature>
<evidence type="ECO:0000256" key="14">
    <source>
        <dbReference type="ARBA" id="ARBA00023264"/>
    </source>
</evidence>
<feature type="binding site" evidence="17">
    <location>
        <position position="13"/>
    </location>
    <ligand>
        <name>ATP</name>
        <dbReference type="ChEBI" id="CHEBI:30616"/>
    </ligand>
</feature>
<feature type="transmembrane region" description="Helical" evidence="19">
    <location>
        <begin position="96"/>
        <end position="114"/>
    </location>
</feature>
<dbReference type="InterPro" id="IPR036945">
    <property type="entry name" value="DAGK_sf"/>
</dbReference>
<keyword evidence="10 19" id="KW-1133">Transmembrane helix</keyword>
<keyword evidence="5" id="KW-0808">Transferase</keyword>
<dbReference type="GO" id="GO:0005886">
    <property type="term" value="C:plasma membrane"/>
    <property type="evidence" value="ECO:0007669"/>
    <property type="project" value="UniProtKB-SubCell"/>
</dbReference>
<dbReference type="EMBL" id="DVMW01000024">
    <property type="protein sequence ID" value="HIU35619.1"/>
    <property type="molecule type" value="Genomic_DNA"/>
</dbReference>
<comment type="similarity">
    <text evidence="2">Belongs to the bacterial diacylglycerol kinase family.</text>
</comment>
<evidence type="ECO:0000256" key="10">
    <source>
        <dbReference type="ARBA" id="ARBA00022989"/>
    </source>
</evidence>
<comment type="cofactor">
    <cofactor evidence="18">
        <name>Mg(2+)</name>
        <dbReference type="ChEBI" id="CHEBI:18420"/>
    </cofactor>
    <text evidence="18">Mn(2+), Zn(2+), Cd(2+) and Co(2+) support activity to lesser extents.</text>
</comment>
<dbReference type="GO" id="GO:0016301">
    <property type="term" value="F:kinase activity"/>
    <property type="evidence" value="ECO:0007669"/>
    <property type="project" value="UniProtKB-KW"/>
</dbReference>
<protein>
    <submittedName>
        <fullName evidence="20">Diacylglycerol kinase family protein</fullName>
    </submittedName>
</protein>
<evidence type="ECO:0000256" key="12">
    <source>
        <dbReference type="ARBA" id="ARBA00023136"/>
    </source>
</evidence>
<evidence type="ECO:0000256" key="6">
    <source>
        <dbReference type="ARBA" id="ARBA00022692"/>
    </source>
</evidence>
<keyword evidence="18" id="KW-0460">Magnesium</keyword>
<evidence type="ECO:0000256" key="9">
    <source>
        <dbReference type="ARBA" id="ARBA00022840"/>
    </source>
</evidence>
<dbReference type="InterPro" id="IPR000829">
    <property type="entry name" value="DAGK"/>
</dbReference>
<feature type="transmembrane region" description="Helical" evidence="19">
    <location>
        <begin position="30"/>
        <end position="49"/>
    </location>
</feature>
<name>A0A9D1LDF6_9FIRM</name>
<keyword evidence="13" id="KW-0594">Phospholipid biosynthesis</keyword>
<evidence type="ECO:0000313" key="20">
    <source>
        <dbReference type="EMBL" id="HIU35619.1"/>
    </source>
</evidence>
<feature type="transmembrane region" description="Helical" evidence="19">
    <location>
        <begin position="55"/>
        <end position="75"/>
    </location>
</feature>
<dbReference type="GO" id="GO:0046872">
    <property type="term" value="F:metal ion binding"/>
    <property type="evidence" value="ECO:0007669"/>
    <property type="project" value="UniProtKB-KW"/>
</dbReference>
<evidence type="ECO:0000256" key="15">
    <source>
        <dbReference type="PIRSR" id="PIRSR600829-1"/>
    </source>
</evidence>
<keyword evidence="12 19" id="KW-0472">Membrane</keyword>
<keyword evidence="4" id="KW-0444">Lipid biosynthesis</keyword>
<dbReference type="GO" id="GO:0008654">
    <property type="term" value="P:phospholipid biosynthetic process"/>
    <property type="evidence" value="ECO:0007669"/>
    <property type="project" value="UniProtKB-KW"/>
</dbReference>
<gene>
    <name evidence="20" type="ORF">IAC53_03310</name>
</gene>
<dbReference type="PANTHER" id="PTHR34299:SF1">
    <property type="entry name" value="DIACYLGLYCEROL KINASE"/>
    <property type="match status" value="1"/>
</dbReference>
<keyword evidence="6 19" id="KW-0812">Transmembrane</keyword>
<dbReference type="Proteomes" id="UP000824071">
    <property type="component" value="Unassembled WGS sequence"/>
</dbReference>
<dbReference type="Pfam" id="PF01219">
    <property type="entry name" value="DAGK_prokar"/>
    <property type="match status" value="1"/>
</dbReference>
<keyword evidence="11" id="KW-0443">Lipid metabolism</keyword>
<dbReference type="GO" id="GO:0005524">
    <property type="term" value="F:ATP binding"/>
    <property type="evidence" value="ECO:0007669"/>
    <property type="project" value="UniProtKB-KW"/>
</dbReference>
<comment type="subcellular location">
    <subcellularLocation>
        <location evidence="1">Cell membrane</location>
        <topology evidence="1">Multi-pass membrane protein</topology>
    </subcellularLocation>
</comment>
<evidence type="ECO:0000256" key="1">
    <source>
        <dbReference type="ARBA" id="ARBA00004651"/>
    </source>
</evidence>
<dbReference type="PROSITE" id="PS01069">
    <property type="entry name" value="DAGK_PROKAR"/>
    <property type="match status" value="1"/>
</dbReference>
<feature type="binding site" evidence="17">
    <location>
        <position position="76"/>
    </location>
    <ligand>
        <name>ATP</name>
        <dbReference type="ChEBI" id="CHEBI:30616"/>
    </ligand>
</feature>
<evidence type="ECO:0000256" key="5">
    <source>
        <dbReference type="ARBA" id="ARBA00022679"/>
    </source>
</evidence>
<feature type="transmembrane region" description="Helical" evidence="19">
    <location>
        <begin position="134"/>
        <end position="151"/>
    </location>
</feature>
<keyword evidence="18" id="KW-0479">Metal-binding</keyword>
<evidence type="ECO:0000256" key="7">
    <source>
        <dbReference type="ARBA" id="ARBA00022741"/>
    </source>
</evidence>
<keyword evidence="14" id="KW-1208">Phospholipid metabolism</keyword>
<evidence type="ECO:0000256" key="8">
    <source>
        <dbReference type="ARBA" id="ARBA00022777"/>
    </source>
</evidence>
<evidence type="ECO:0000256" key="2">
    <source>
        <dbReference type="ARBA" id="ARBA00005967"/>
    </source>
</evidence>
<keyword evidence="9 17" id="KW-0067">ATP-binding</keyword>
<evidence type="ECO:0000256" key="18">
    <source>
        <dbReference type="PIRSR" id="PIRSR600829-4"/>
    </source>
</evidence>
<dbReference type="PANTHER" id="PTHR34299">
    <property type="entry name" value="DIACYLGLYCEROL KINASE"/>
    <property type="match status" value="1"/>
</dbReference>